<proteinExistence type="predicted"/>
<name>A0A3D9VDH3_THECX</name>
<evidence type="ECO:0000313" key="3">
    <source>
        <dbReference type="Proteomes" id="UP000256485"/>
    </source>
</evidence>
<dbReference type="InterPro" id="IPR003848">
    <property type="entry name" value="DUF218"/>
</dbReference>
<accession>A0A3D9VDH3</accession>
<evidence type="ECO:0000259" key="1">
    <source>
        <dbReference type="Pfam" id="PF02698"/>
    </source>
</evidence>
<dbReference type="EMBL" id="QTUC01000001">
    <property type="protein sequence ID" value="REF36214.1"/>
    <property type="molecule type" value="Genomic_DNA"/>
</dbReference>
<dbReference type="RefSeq" id="WP_245941008.1">
    <property type="nucleotide sequence ID" value="NZ_QTUC01000001.1"/>
</dbReference>
<protein>
    <submittedName>
        <fullName evidence="2">DUF218 domain-containing protein</fullName>
    </submittedName>
</protein>
<keyword evidence="3" id="KW-1185">Reference proteome</keyword>
<dbReference type="CDD" id="cd06259">
    <property type="entry name" value="YdcF-like"/>
    <property type="match status" value="1"/>
</dbReference>
<sequence>MTWVLVAAGLVIAVIVWAEIVHWRSSRRLTGPDRGGSEAVVVLGYRNPRSDRANALNRWRVRAGLRSIDPTAPCSRLIFCGGPHEAAVMARYATEERGYGGQVIREEESRSTWENIQDVIPYLEDVDRIKIVSNPLHAEKGRLYLWRQRPDLAARLVRSADYRVGEWAPLKPLFAVHGLLDLAKSTKNLAAQA</sequence>
<gene>
    <name evidence="2" type="ORF">DFJ64_1614</name>
</gene>
<comment type="caution">
    <text evidence="2">The sequence shown here is derived from an EMBL/GenBank/DDBJ whole genome shotgun (WGS) entry which is preliminary data.</text>
</comment>
<dbReference type="Pfam" id="PF02698">
    <property type="entry name" value="DUF218"/>
    <property type="match status" value="1"/>
</dbReference>
<feature type="domain" description="DUF218" evidence="1">
    <location>
        <begin position="38"/>
        <end position="148"/>
    </location>
</feature>
<organism evidence="2 3">
    <name type="scientific">Thermasporomyces composti</name>
    <dbReference type="NCBI Taxonomy" id="696763"/>
    <lineage>
        <taxon>Bacteria</taxon>
        <taxon>Bacillati</taxon>
        <taxon>Actinomycetota</taxon>
        <taxon>Actinomycetes</taxon>
        <taxon>Propionibacteriales</taxon>
        <taxon>Nocardioidaceae</taxon>
        <taxon>Thermasporomyces</taxon>
    </lineage>
</organism>
<reference evidence="2 3" key="1">
    <citation type="submission" date="2018-08" db="EMBL/GenBank/DDBJ databases">
        <title>Sequencing the genomes of 1000 actinobacteria strains.</title>
        <authorList>
            <person name="Klenk H.-P."/>
        </authorList>
    </citation>
    <scope>NUCLEOTIDE SEQUENCE [LARGE SCALE GENOMIC DNA]</scope>
    <source>
        <strain evidence="2 3">DSM 22891</strain>
    </source>
</reference>
<dbReference type="Proteomes" id="UP000256485">
    <property type="component" value="Unassembled WGS sequence"/>
</dbReference>
<dbReference type="AlphaFoldDB" id="A0A3D9VDH3"/>
<evidence type="ECO:0000313" key="2">
    <source>
        <dbReference type="EMBL" id="REF36214.1"/>
    </source>
</evidence>